<evidence type="ECO:0000313" key="4">
    <source>
        <dbReference type="Proteomes" id="UP000028712"/>
    </source>
</evidence>
<dbReference type="Proteomes" id="UP000198424">
    <property type="component" value="Unassembled WGS sequence"/>
</dbReference>
<protein>
    <submittedName>
        <fullName evidence="2">Uncharacterized protein</fullName>
    </submittedName>
</protein>
<proteinExistence type="predicted"/>
<dbReference type="EMBL" id="JPRM01000029">
    <property type="protein sequence ID" value="KFF13209.1"/>
    <property type="molecule type" value="Genomic_DNA"/>
</dbReference>
<comment type="caution">
    <text evidence="2">The sequence shown here is derived from an EMBL/GenBank/DDBJ whole genome shotgun (WGS) entry which is preliminary data.</text>
</comment>
<evidence type="ECO:0000256" key="1">
    <source>
        <dbReference type="SAM" id="Phobius"/>
    </source>
</evidence>
<accession>A0A086A945</accession>
<dbReference type="PROSITE" id="PS51257">
    <property type="entry name" value="PROKAR_LIPOPROTEIN"/>
    <property type="match status" value="1"/>
</dbReference>
<name>A0A086A945_FLAHY</name>
<keyword evidence="1" id="KW-1133">Transmembrane helix</keyword>
<organism evidence="2 4">
    <name type="scientific">Flavobacterium hydatis</name>
    <name type="common">Cytophaga aquatilis</name>
    <dbReference type="NCBI Taxonomy" id="991"/>
    <lineage>
        <taxon>Bacteria</taxon>
        <taxon>Pseudomonadati</taxon>
        <taxon>Bacteroidota</taxon>
        <taxon>Flavobacteriia</taxon>
        <taxon>Flavobacteriales</taxon>
        <taxon>Flavobacteriaceae</taxon>
        <taxon>Flavobacterium</taxon>
    </lineage>
</organism>
<keyword evidence="1" id="KW-0472">Membrane</keyword>
<keyword evidence="1" id="KW-0812">Transmembrane</keyword>
<reference evidence="2 4" key="1">
    <citation type="submission" date="2014-07" db="EMBL/GenBank/DDBJ databases">
        <title>Genome of Flavobacterium hydatis DSM 2063.</title>
        <authorList>
            <person name="Pipes S.E."/>
            <person name="Stropko S.J."/>
            <person name="Newman J.D."/>
        </authorList>
    </citation>
    <scope>NUCLEOTIDE SEQUENCE [LARGE SCALE GENOMIC DNA]</scope>
    <source>
        <strain evidence="2 4">DSM 2063</strain>
    </source>
</reference>
<dbReference type="AlphaFoldDB" id="A0A086A945"/>
<keyword evidence="5" id="KW-1185">Reference proteome</keyword>
<evidence type="ECO:0000313" key="5">
    <source>
        <dbReference type="Proteomes" id="UP000198424"/>
    </source>
</evidence>
<sequence>MTILILKYKYIPIGIIFNLFGGNFFCTLFACGKLTAEFAKFYAKVTKFLLDAVILSGVEESLEIE</sequence>
<evidence type="ECO:0000313" key="3">
    <source>
        <dbReference type="EMBL" id="OXA94171.1"/>
    </source>
</evidence>
<dbReference type="EMBL" id="MUGY01000010">
    <property type="protein sequence ID" value="OXA94171.1"/>
    <property type="molecule type" value="Genomic_DNA"/>
</dbReference>
<evidence type="ECO:0000313" key="2">
    <source>
        <dbReference type="EMBL" id="KFF13209.1"/>
    </source>
</evidence>
<gene>
    <name evidence="3" type="ORF">B0A62_10960</name>
    <name evidence="2" type="ORF">IW20_18105</name>
</gene>
<dbReference type="Proteomes" id="UP000028712">
    <property type="component" value="Unassembled WGS sequence"/>
</dbReference>
<reference evidence="3 5" key="2">
    <citation type="submission" date="2016-11" db="EMBL/GenBank/DDBJ databases">
        <title>Whole genomes of Flavobacteriaceae.</title>
        <authorList>
            <person name="Stine C."/>
            <person name="Li C."/>
            <person name="Tadesse D."/>
        </authorList>
    </citation>
    <scope>NUCLEOTIDE SEQUENCE [LARGE SCALE GENOMIC DNA]</scope>
    <source>
        <strain evidence="3 5">ATCC 29551</strain>
    </source>
</reference>
<feature type="transmembrane region" description="Helical" evidence="1">
    <location>
        <begin position="12"/>
        <end position="31"/>
    </location>
</feature>